<dbReference type="EMBL" id="AP015042">
    <property type="protein sequence ID" value="BAT98083.1"/>
    <property type="molecule type" value="Genomic_DNA"/>
</dbReference>
<gene>
    <name evidence="1" type="primary">Vigan.09G169900</name>
    <name evidence="1" type="ORF">VIGAN_09169900</name>
</gene>
<keyword evidence="2" id="KW-1185">Reference proteome</keyword>
<evidence type="ECO:0000313" key="2">
    <source>
        <dbReference type="Proteomes" id="UP000291084"/>
    </source>
</evidence>
<evidence type="ECO:0000313" key="1">
    <source>
        <dbReference type="EMBL" id="BAT98083.1"/>
    </source>
</evidence>
<accession>A0A0S3SZF9</accession>
<name>A0A0S3SZF9_PHAAN</name>
<protein>
    <submittedName>
        <fullName evidence="1">Uncharacterized protein</fullName>
    </submittedName>
</protein>
<organism evidence="1 2">
    <name type="scientific">Vigna angularis var. angularis</name>
    <dbReference type="NCBI Taxonomy" id="157739"/>
    <lineage>
        <taxon>Eukaryota</taxon>
        <taxon>Viridiplantae</taxon>
        <taxon>Streptophyta</taxon>
        <taxon>Embryophyta</taxon>
        <taxon>Tracheophyta</taxon>
        <taxon>Spermatophyta</taxon>
        <taxon>Magnoliopsida</taxon>
        <taxon>eudicotyledons</taxon>
        <taxon>Gunneridae</taxon>
        <taxon>Pentapetalae</taxon>
        <taxon>rosids</taxon>
        <taxon>fabids</taxon>
        <taxon>Fabales</taxon>
        <taxon>Fabaceae</taxon>
        <taxon>Papilionoideae</taxon>
        <taxon>50 kb inversion clade</taxon>
        <taxon>NPAAA clade</taxon>
        <taxon>indigoferoid/millettioid clade</taxon>
        <taxon>Phaseoleae</taxon>
        <taxon>Vigna</taxon>
    </lineage>
</organism>
<sequence length="76" mass="8809">MHLLLCADHAHHSNCFNHFACQPSLSVSLHHTTKLNNFLVSYVSKLVLYCLLKRLHEDFGTFHKSCDLNIRFKLSI</sequence>
<proteinExistence type="predicted"/>
<dbReference type="AlphaFoldDB" id="A0A0S3SZF9"/>
<dbReference type="Proteomes" id="UP000291084">
    <property type="component" value="Chromosome 9"/>
</dbReference>
<reference evidence="1 2" key="1">
    <citation type="journal article" date="2015" name="Sci. Rep.">
        <title>The power of single molecule real-time sequencing technology in the de novo assembly of a eukaryotic genome.</title>
        <authorList>
            <person name="Sakai H."/>
            <person name="Naito K."/>
            <person name="Ogiso-Tanaka E."/>
            <person name="Takahashi Y."/>
            <person name="Iseki K."/>
            <person name="Muto C."/>
            <person name="Satou K."/>
            <person name="Teruya K."/>
            <person name="Shiroma A."/>
            <person name="Shimoji M."/>
            <person name="Hirano T."/>
            <person name="Itoh T."/>
            <person name="Kaga A."/>
            <person name="Tomooka N."/>
        </authorList>
    </citation>
    <scope>NUCLEOTIDE SEQUENCE [LARGE SCALE GENOMIC DNA]</scope>
    <source>
        <strain evidence="2">cv. Shumari</strain>
    </source>
</reference>